<dbReference type="AlphaFoldDB" id="A0AAV4P8H9"/>
<feature type="region of interest" description="Disordered" evidence="1">
    <location>
        <begin position="47"/>
        <end position="68"/>
    </location>
</feature>
<keyword evidence="3" id="KW-1185">Reference proteome</keyword>
<evidence type="ECO:0000313" key="2">
    <source>
        <dbReference type="EMBL" id="GIX93346.1"/>
    </source>
</evidence>
<evidence type="ECO:0000313" key="3">
    <source>
        <dbReference type="Proteomes" id="UP001054837"/>
    </source>
</evidence>
<protein>
    <submittedName>
        <fullName evidence="2">Uncharacterized protein</fullName>
    </submittedName>
</protein>
<name>A0AAV4P8H9_9ARAC</name>
<dbReference type="Proteomes" id="UP001054837">
    <property type="component" value="Unassembled WGS sequence"/>
</dbReference>
<comment type="caution">
    <text evidence="2">The sequence shown here is derived from an EMBL/GenBank/DDBJ whole genome shotgun (WGS) entry which is preliminary data.</text>
</comment>
<organism evidence="2 3">
    <name type="scientific">Caerostris darwini</name>
    <dbReference type="NCBI Taxonomy" id="1538125"/>
    <lineage>
        <taxon>Eukaryota</taxon>
        <taxon>Metazoa</taxon>
        <taxon>Ecdysozoa</taxon>
        <taxon>Arthropoda</taxon>
        <taxon>Chelicerata</taxon>
        <taxon>Arachnida</taxon>
        <taxon>Araneae</taxon>
        <taxon>Araneomorphae</taxon>
        <taxon>Entelegynae</taxon>
        <taxon>Araneoidea</taxon>
        <taxon>Araneidae</taxon>
        <taxon>Caerostris</taxon>
    </lineage>
</organism>
<feature type="compositionally biased region" description="Basic and acidic residues" evidence="1">
    <location>
        <begin position="52"/>
        <end position="68"/>
    </location>
</feature>
<reference evidence="2 3" key="1">
    <citation type="submission" date="2021-06" db="EMBL/GenBank/DDBJ databases">
        <title>Caerostris darwini draft genome.</title>
        <authorList>
            <person name="Kono N."/>
            <person name="Arakawa K."/>
        </authorList>
    </citation>
    <scope>NUCLEOTIDE SEQUENCE [LARGE SCALE GENOMIC DNA]</scope>
</reference>
<gene>
    <name evidence="2" type="ORF">CDAR_475471</name>
</gene>
<dbReference type="EMBL" id="BPLQ01002493">
    <property type="protein sequence ID" value="GIX93346.1"/>
    <property type="molecule type" value="Genomic_DNA"/>
</dbReference>
<evidence type="ECO:0000256" key="1">
    <source>
        <dbReference type="SAM" id="MobiDB-lite"/>
    </source>
</evidence>
<accession>A0AAV4P8H9</accession>
<sequence length="68" mass="7822">MFLGREEMNYGNYYFPASGLNSKELKVVPPPLTYNSSNSREKLLQSILENNNSKKEDPIEVTKKERLA</sequence>
<proteinExistence type="predicted"/>